<dbReference type="OrthoDB" id="1708005at2"/>
<feature type="transmembrane region" description="Helical" evidence="1">
    <location>
        <begin position="6"/>
        <end position="25"/>
    </location>
</feature>
<keyword evidence="1" id="KW-0812">Transmembrane</keyword>
<evidence type="ECO:0000313" key="3">
    <source>
        <dbReference type="Proteomes" id="UP000184442"/>
    </source>
</evidence>
<gene>
    <name evidence="2" type="ORF">SAMN02745176_02094</name>
</gene>
<dbReference type="STRING" id="1122184.SAMN02745176_02094"/>
<feature type="transmembrane region" description="Helical" evidence="1">
    <location>
        <begin position="104"/>
        <end position="126"/>
    </location>
</feature>
<keyword evidence="3" id="KW-1185">Reference proteome</keyword>
<evidence type="ECO:0000256" key="1">
    <source>
        <dbReference type="SAM" id="Phobius"/>
    </source>
</evidence>
<evidence type="ECO:0000313" key="2">
    <source>
        <dbReference type="EMBL" id="SHJ01180.1"/>
    </source>
</evidence>
<feature type="transmembrane region" description="Helical" evidence="1">
    <location>
        <begin position="61"/>
        <end position="83"/>
    </location>
</feature>
<dbReference type="RefSeq" id="WP_073026151.1">
    <property type="nucleotide sequence ID" value="NZ_FQZS01000013.1"/>
</dbReference>
<accession>A0A1M6FU34</accession>
<keyword evidence="1" id="KW-0472">Membrane</keyword>
<keyword evidence="1" id="KW-1133">Transmembrane helix</keyword>
<proteinExistence type="predicted"/>
<reference evidence="2 3" key="1">
    <citation type="submission" date="2016-11" db="EMBL/GenBank/DDBJ databases">
        <authorList>
            <person name="Jaros S."/>
            <person name="Januszkiewicz K."/>
            <person name="Wedrychowicz H."/>
        </authorList>
    </citation>
    <scope>NUCLEOTIDE SEQUENCE [LARGE SCALE GENOMIC DNA]</scope>
    <source>
        <strain evidence="2 3">DSM 19022</strain>
    </source>
</reference>
<organism evidence="2 3">
    <name type="scientific">Lutispora thermophila DSM 19022</name>
    <dbReference type="NCBI Taxonomy" id="1122184"/>
    <lineage>
        <taxon>Bacteria</taxon>
        <taxon>Bacillati</taxon>
        <taxon>Bacillota</taxon>
        <taxon>Clostridia</taxon>
        <taxon>Lutisporales</taxon>
        <taxon>Lutisporaceae</taxon>
        <taxon>Lutispora</taxon>
    </lineage>
</organism>
<name>A0A1M6FU34_9FIRM</name>
<sequence>MGRKVALGGIFTGLSLIFLYFALYLPSMKLTMYFLAGMIPGLILVELGIRQAWMLYGATSLLSFVMFGNTVSIIPYVVFFGLYPMLKFYIEKTRRPVIEILMKLLFFNMSIGFVYIIWAKFFSINVHVDFPIMWIIIVMQPAFLLYDYIFTGVIFYYYDKIRLKWRKD</sequence>
<feature type="transmembrane region" description="Helical" evidence="1">
    <location>
        <begin position="32"/>
        <end position="49"/>
    </location>
</feature>
<dbReference type="EMBL" id="FQZS01000013">
    <property type="protein sequence ID" value="SHJ01180.1"/>
    <property type="molecule type" value="Genomic_DNA"/>
</dbReference>
<evidence type="ECO:0008006" key="4">
    <source>
        <dbReference type="Google" id="ProtNLM"/>
    </source>
</evidence>
<dbReference type="Proteomes" id="UP000184442">
    <property type="component" value="Unassembled WGS sequence"/>
</dbReference>
<feature type="transmembrane region" description="Helical" evidence="1">
    <location>
        <begin position="132"/>
        <end position="158"/>
    </location>
</feature>
<dbReference type="AlphaFoldDB" id="A0A1M6FU34"/>
<protein>
    <recommendedName>
        <fullName evidence="4">Energy-coupling factor transport system substrate-specific component</fullName>
    </recommendedName>
</protein>